<evidence type="ECO:0000256" key="17">
    <source>
        <dbReference type="PIRSR" id="PIRSR600823-2"/>
    </source>
</evidence>
<feature type="disulfide bond" evidence="20">
    <location>
        <begin position="207"/>
        <end position="239"/>
    </location>
</feature>
<feature type="binding site" evidence="18">
    <location>
        <position position="84"/>
    </location>
    <ligand>
        <name>Ca(2+)</name>
        <dbReference type="ChEBI" id="CHEBI:29108"/>
        <label>1</label>
    </ligand>
</feature>
<feature type="chain" id="PRO_5019609961" description="Peroxidase" evidence="21">
    <location>
        <begin position="30"/>
        <end position="335"/>
    </location>
</feature>
<sequence length="335" mass="36469">MVRPEIPSIFSRHFVVFFVVVFAVKTANSKGLELESFYGKKCPNVEGIVKNKTGQLLENNAAPLAAALLRMHFHDCFVRGCDGSVLINSTSQNKAEKDAIPNQTLRGWNIIDAVKSELEKQCPGVVSCADILALVARDAVALIDGPSWEVPLGRRDGKVSSASEALQKIPLPLSNFTVLKQNFADVNLTVNDLAVLAGAHTIGRAHCFTFTNRLYNFTGKGDADPSMHAKYVKTLKKRCPPADTTTTVEMDPGSAKHFDDGYYRRLTQRRGLFSSDAALVSAAAAQDHVDVKQFISNTSTAAFFRAFGESMVRMGNIGVLTGTQGEIRKVCSRVN</sequence>
<dbReference type="Gene3D" id="1.10.520.10">
    <property type="match status" value="1"/>
</dbReference>
<dbReference type="SUPFAM" id="SSF48113">
    <property type="entry name" value="Heme-dependent peroxidases"/>
    <property type="match status" value="1"/>
</dbReference>
<dbReference type="PRINTS" id="PR00461">
    <property type="entry name" value="PLPEROXIDASE"/>
</dbReference>
<evidence type="ECO:0000256" key="5">
    <source>
        <dbReference type="ARBA" id="ARBA00022525"/>
    </source>
</evidence>
<proteinExistence type="inferred from homology"/>
<feature type="disulfide bond" evidence="20">
    <location>
        <begin position="128"/>
        <end position="331"/>
    </location>
</feature>
<dbReference type="InterPro" id="IPR002016">
    <property type="entry name" value="Haem_peroxidase"/>
</dbReference>
<evidence type="ECO:0000256" key="4">
    <source>
        <dbReference type="ARBA" id="ARBA00012313"/>
    </source>
</evidence>
<dbReference type="GO" id="GO:0046872">
    <property type="term" value="F:metal ion binding"/>
    <property type="evidence" value="ECO:0007669"/>
    <property type="project" value="UniProtKB-UniRule"/>
</dbReference>
<keyword evidence="13 20" id="KW-1015">Disulfide bond</keyword>
<dbReference type="GO" id="GO:0042744">
    <property type="term" value="P:hydrogen peroxide catabolic process"/>
    <property type="evidence" value="ECO:0007669"/>
    <property type="project" value="UniProtKB-KW"/>
</dbReference>
<comment type="similarity">
    <text evidence="21">Belongs to the peroxidase family. Classical plant (class III) peroxidase subfamily.</text>
</comment>
<evidence type="ECO:0000256" key="9">
    <source>
        <dbReference type="ARBA" id="ARBA00022729"/>
    </source>
</evidence>
<evidence type="ECO:0000256" key="6">
    <source>
        <dbReference type="ARBA" id="ARBA00022559"/>
    </source>
</evidence>
<feature type="signal peptide" evidence="21">
    <location>
        <begin position="1"/>
        <end position="29"/>
    </location>
</feature>
<dbReference type="FunFam" id="1.10.420.10:FF:000008">
    <property type="entry name" value="Peroxidase"/>
    <property type="match status" value="1"/>
</dbReference>
<evidence type="ECO:0000256" key="15">
    <source>
        <dbReference type="ARBA" id="ARBA00023324"/>
    </source>
</evidence>
<evidence type="ECO:0000256" key="18">
    <source>
        <dbReference type="PIRSR" id="PIRSR600823-3"/>
    </source>
</evidence>
<evidence type="ECO:0000256" key="14">
    <source>
        <dbReference type="ARBA" id="ARBA00023180"/>
    </source>
</evidence>
<dbReference type="PROSITE" id="PS00435">
    <property type="entry name" value="PEROXIDASE_1"/>
    <property type="match status" value="1"/>
</dbReference>
<feature type="binding site" evidence="18">
    <location>
        <position position="78"/>
    </location>
    <ligand>
        <name>Ca(2+)</name>
        <dbReference type="ChEBI" id="CHEBI:29108"/>
        <label>1</label>
    </ligand>
</feature>
<dbReference type="AlphaFoldDB" id="A0A484K884"/>
<evidence type="ECO:0000259" key="22">
    <source>
        <dbReference type="PROSITE" id="PS50873"/>
    </source>
</evidence>
<gene>
    <name evidence="23" type="ORF">CCAM_LOCUS3957</name>
</gene>
<evidence type="ECO:0000256" key="13">
    <source>
        <dbReference type="ARBA" id="ARBA00023157"/>
    </source>
</evidence>
<evidence type="ECO:0000256" key="8">
    <source>
        <dbReference type="ARBA" id="ARBA00022723"/>
    </source>
</evidence>
<dbReference type="InterPro" id="IPR000823">
    <property type="entry name" value="Peroxidase_pln"/>
</dbReference>
<dbReference type="Gene3D" id="1.10.420.10">
    <property type="entry name" value="Peroxidase, domain 2"/>
    <property type="match status" value="1"/>
</dbReference>
<dbReference type="EC" id="1.11.1.7" evidence="4 21"/>
<evidence type="ECO:0000256" key="16">
    <source>
        <dbReference type="PIRSR" id="PIRSR600823-1"/>
    </source>
</evidence>
<comment type="catalytic activity">
    <reaction evidence="1 21">
        <text>2 a phenolic donor + H2O2 = 2 a phenolic radical donor + 2 H2O</text>
        <dbReference type="Rhea" id="RHEA:56136"/>
        <dbReference type="ChEBI" id="CHEBI:15377"/>
        <dbReference type="ChEBI" id="CHEBI:16240"/>
        <dbReference type="ChEBI" id="CHEBI:139520"/>
        <dbReference type="ChEBI" id="CHEBI:139521"/>
        <dbReference type="EC" id="1.11.1.7"/>
    </reaction>
</comment>
<feature type="binding site" evidence="18">
    <location>
        <position position="251"/>
    </location>
    <ligand>
        <name>Ca(2+)</name>
        <dbReference type="ChEBI" id="CHEBI:29108"/>
        <label>2</label>
    </ligand>
</feature>
<keyword evidence="14" id="KW-0325">Glycoprotein</keyword>
<dbReference type="EMBL" id="OOIL02000218">
    <property type="protein sequence ID" value="VFQ62181.1"/>
    <property type="molecule type" value="Genomic_DNA"/>
</dbReference>
<keyword evidence="12 18" id="KW-0408">Iron</keyword>
<accession>A0A484K884</accession>
<dbReference type="InterPro" id="IPR019794">
    <property type="entry name" value="Peroxidases_AS"/>
</dbReference>
<feature type="binding site" evidence="18">
    <location>
        <position position="201"/>
    </location>
    <ligand>
        <name>Ca(2+)</name>
        <dbReference type="ChEBI" id="CHEBI:29108"/>
        <label>2</label>
    </ligand>
</feature>
<keyword evidence="6 21" id="KW-0575">Peroxidase</keyword>
<feature type="active site" description="Proton acceptor" evidence="16">
    <location>
        <position position="74"/>
    </location>
</feature>
<feature type="binding site" description="axial binding residue" evidence="18">
    <location>
        <position position="200"/>
    </location>
    <ligand>
        <name>heme b</name>
        <dbReference type="ChEBI" id="CHEBI:60344"/>
    </ligand>
    <ligandPart>
        <name>Fe</name>
        <dbReference type="ChEBI" id="CHEBI:18248"/>
    </ligandPart>
</feature>
<feature type="binding site" evidence="18">
    <location>
        <position position="75"/>
    </location>
    <ligand>
        <name>Ca(2+)</name>
        <dbReference type="ChEBI" id="CHEBI:29108"/>
        <label>1</label>
    </ligand>
</feature>
<dbReference type="PRINTS" id="PR00458">
    <property type="entry name" value="PEROXIDASE"/>
</dbReference>
<feature type="binding site" evidence="18">
    <location>
        <position position="96"/>
    </location>
    <ligand>
        <name>Ca(2+)</name>
        <dbReference type="ChEBI" id="CHEBI:29108"/>
        <label>1</label>
    </ligand>
</feature>
<feature type="domain" description="Plant heme peroxidase family profile" evidence="22">
    <location>
        <begin position="36"/>
        <end position="335"/>
    </location>
</feature>
<dbReference type="GO" id="GO:0005576">
    <property type="term" value="C:extracellular region"/>
    <property type="evidence" value="ECO:0007669"/>
    <property type="project" value="UniProtKB-SubCell"/>
</dbReference>
<dbReference type="GO" id="GO:0020037">
    <property type="term" value="F:heme binding"/>
    <property type="evidence" value="ECO:0007669"/>
    <property type="project" value="UniProtKB-UniRule"/>
</dbReference>
<feature type="binding site" evidence="18">
    <location>
        <position position="259"/>
    </location>
    <ligand>
        <name>Ca(2+)</name>
        <dbReference type="ChEBI" id="CHEBI:29108"/>
        <label>2</label>
    </ligand>
</feature>
<dbReference type="PANTHER" id="PTHR31235">
    <property type="entry name" value="PEROXIDASE 25-RELATED"/>
    <property type="match status" value="1"/>
</dbReference>
<evidence type="ECO:0000256" key="2">
    <source>
        <dbReference type="ARBA" id="ARBA00002322"/>
    </source>
</evidence>
<feature type="binding site" evidence="17">
    <location>
        <position position="170"/>
    </location>
    <ligand>
        <name>substrate</name>
    </ligand>
</feature>
<reference evidence="23 24" key="1">
    <citation type="submission" date="2018-04" db="EMBL/GenBank/DDBJ databases">
        <authorList>
            <person name="Vogel A."/>
        </authorList>
    </citation>
    <scope>NUCLEOTIDE SEQUENCE [LARGE SCALE GENOMIC DNA]</scope>
</reference>
<dbReference type="InterPro" id="IPR019793">
    <property type="entry name" value="Peroxidases_heam-ligand_BS"/>
</dbReference>
<dbReference type="InterPro" id="IPR033905">
    <property type="entry name" value="Secretory_peroxidase"/>
</dbReference>
<evidence type="ECO:0000256" key="1">
    <source>
        <dbReference type="ARBA" id="ARBA00000189"/>
    </source>
</evidence>
<evidence type="ECO:0000256" key="12">
    <source>
        <dbReference type="ARBA" id="ARBA00023004"/>
    </source>
</evidence>
<evidence type="ECO:0000256" key="20">
    <source>
        <dbReference type="PIRSR" id="PIRSR600823-5"/>
    </source>
</evidence>
<evidence type="ECO:0000256" key="11">
    <source>
        <dbReference type="ARBA" id="ARBA00023002"/>
    </source>
</evidence>
<keyword evidence="8 18" id="KW-0479">Metal-binding</keyword>
<comment type="cofactor">
    <cofactor evidence="18 21">
        <name>heme b</name>
        <dbReference type="ChEBI" id="CHEBI:60344"/>
    </cofactor>
    <text evidence="18 21">Binds 1 heme b (iron(II)-protoporphyrin IX) group per subunit.</text>
</comment>
<evidence type="ECO:0000256" key="19">
    <source>
        <dbReference type="PIRSR" id="PIRSR600823-4"/>
    </source>
</evidence>
<evidence type="ECO:0000313" key="24">
    <source>
        <dbReference type="Proteomes" id="UP000595140"/>
    </source>
</evidence>
<dbReference type="Proteomes" id="UP000595140">
    <property type="component" value="Unassembled WGS sequence"/>
</dbReference>
<evidence type="ECO:0000256" key="10">
    <source>
        <dbReference type="ARBA" id="ARBA00022837"/>
    </source>
</evidence>
<comment type="similarity">
    <text evidence="3">Belongs to the peroxidase family. Ascorbate peroxidase subfamily.</text>
</comment>
<keyword evidence="5 21" id="KW-0964">Secreted</keyword>
<dbReference type="GO" id="GO:0006979">
    <property type="term" value="P:response to oxidative stress"/>
    <property type="evidence" value="ECO:0007669"/>
    <property type="project" value="UniProtKB-UniRule"/>
</dbReference>
<protein>
    <recommendedName>
        <fullName evidence="4 21">Peroxidase</fullName>
        <ecNumber evidence="4 21">1.11.1.7</ecNumber>
    </recommendedName>
</protein>
<name>A0A484K884_9ASTE</name>
<keyword evidence="7 21" id="KW-0349">Heme</keyword>
<organism evidence="23 24">
    <name type="scientific">Cuscuta campestris</name>
    <dbReference type="NCBI Taxonomy" id="132261"/>
    <lineage>
        <taxon>Eukaryota</taxon>
        <taxon>Viridiplantae</taxon>
        <taxon>Streptophyta</taxon>
        <taxon>Embryophyta</taxon>
        <taxon>Tracheophyta</taxon>
        <taxon>Spermatophyta</taxon>
        <taxon>Magnoliopsida</taxon>
        <taxon>eudicotyledons</taxon>
        <taxon>Gunneridae</taxon>
        <taxon>Pentapetalae</taxon>
        <taxon>asterids</taxon>
        <taxon>lamiids</taxon>
        <taxon>Solanales</taxon>
        <taxon>Convolvulaceae</taxon>
        <taxon>Cuscuteae</taxon>
        <taxon>Cuscuta</taxon>
        <taxon>Cuscuta subgen. Grammica</taxon>
        <taxon>Cuscuta sect. Cleistogrammica</taxon>
    </lineage>
</organism>
<feature type="disulfide bond" evidence="20">
    <location>
        <begin position="76"/>
        <end position="81"/>
    </location>
</feature>
<feature type="disulfide bond" evidence="20">
    <location>
        <begin position="42"/>
        <end position="122"/>
    </location>
</feature>
<evidence type="ECO:0000313" key="23">
    <source>
        <dbReference type="EMBL" id="VFQ62181.1"/>
    </source>
</evidence>
<keyword evidence="10 18" id="KW-0106">Calcium</keyword>
<evidence type="ECO:0000256" key="7">
    <source>
        <dbReference type="ARBA" id="ARBA00022617"/>
    </source>
</evidence>
<keyword evidence="11 21" id="KW-0560">Oxidoreductase</keyword>
<dbReference type="GO" id="GO:0140825">
    <property type="term" value="F:lactoperoxidase activity"/>
    <property type="evidence" value="ECO:0007669"/>
    <property type="project" value="UniProtKB-EC"/>
</dbReference>
<dbReference type="PROSITE" id="PS50873">
    <property type="entry name" value="PEROXIDASE_4"/>
    <property type="match status" value="1"/>
</dbReference>
<dbReference type="InterPro" id="IPR010255">
    <property type="entry name" value="Haem_peroxidase_sf"/>
</dbReference>
<comment type="subcellular location">
    <subcellularLocation>
        <location evidence="21">Secreted</location>
    </subcellularLocation>
</comment>
<evidence type="ECO:0000256" key="3">
    <source>
        <dbReference type="ARBA" id="ARBA00006873"/>
    </source>
</evidence>
<dbReference type="Pfam" id="PF00141">
    <property type="entry name" value="peroxidase"/>
    <property type="match status" value="1"/>
</dbReference>
<keyword evidence="15 21" id="KW-0376">Hydrogen peroxide</keyword>
<evidence type="ECO:0000256" key="21">
    <source>
        <dbReference type="RuleBase" id="RU362060"/>
    </source>
</evidence>
<feature type="binding site" evidence="18">
    <location>
        <position position="80"/>
    </location>
    <ligand>
        <name>Ca(2+)</name>
        <dbReference type="ChEBI" id="CHEBI:29108"/>
        <label>1</label>
    </ligand>
</feature>
<comment type="cofactor">
    <cofactor evidence="18 21">
        <name>Ca(2+)</name>
        <dbReference type="ChEBI" id="CHEBI:29108"/>
    </cofactor>
    <text evidence="18 21">Binds 2 calcium ions per subunit.</text>
</comment>
<feature type="site" description="Transition state stabilizer" evidence="19">
    <location>
        <position position="70"/>
    </location>
</feature>
<keyword evidence="24" id="KW-1185">Reference proteome</keyword>
<keyword evidence="9 21" id="KW-0732">Signal</keyword>
<comment type="function">
    <text evidence="2">Removal of H(2)O(2), oxidation of toxic reductants, biosynthesis and degradation of lignin, suberization, auxin catabolism, response to environmental stresses such as wounding, pathogen attack and oxidative stress. These functions might be dependent on each isozyme/isoform in each plant tissue.</text>
</comment>
<dbReference type="OrthoDB" id="2113341at2759"/>
<dbReference type="CDD" id="cd00693">
    <property type="entry name" value="secretory_peroxidase"/>
    <property type="match status" value="1"/>
</dbReference>
<feature type="binding site" evidence="18">
    <location>
        <position position="82"/>
    </location>
    <ligand>
        <name>Ca(2+)</name>
        <dbReference type="ChEBI" id="CHEBI:29108"/>
        <label>1</label>
    </ligand>
</feature>
<dbReference type="PROSITE" id="PS00436">
    <property type="entry name" value="PEROXIDASE_2"/>
    <property type="match status" value="1"/>
</dbReference>
<dbReference type="FunFam" id="1.10.520.10:FF:000001">
    <property type="entry name" value="Peroxidase"/>
    <property type="match status" value="1"/>
</dbReference>